<evidence type="ECO:0000313" key="5">
    <source>
        <dbReference type="EMBL" id="RJG00612.1"/>
    </source>
</evidence>
<keyword evidence="6" id="KW-1185">Reference proteome</keyword>
<dbReference type="InterPro" id="IPR000524">
    <property type="entry name" value="Tscrpt_reg_HTH_GntR"/>
</dbReference>
<protein>
    <submittedName>
        <fullName evidence="5">FadR family transcriptional regulator</fullName>
    </submittedName>
</protein>
<keyword evidence="3" id="KW-0804">Transcription</keyword>
<dbReference type="CDD" id="cd07377">
    <property type="entry name" value="WHTH_GntR"/>
    <property type="match status" value="1"/>
</dbReference>
<dbReference type="SUPFAM" id="SSF46785">
    <property type="entry name" value="Winged helix' DNA-binding domain"/>
    <property type="match status" value="1"/>
</dbReference>
<dbReference type="Proteomes" id="UP000266327">
    <property type="component" value="Unassembled WGS sequence"/>
</dbReference>
<dbReference type="InterPro" id="IPR011711">
    <property type="entry name" value="GntR_C"/>
</dbReference>
<dbReference type="Pfam" id="PF07729">
    <property type="entry name" value="FCD"/>
    <property type="match status" value="1"/>
</dbReference>
<comment type="caution">
    <text evidence="5">The sequence shown here is derived from an EMBL/GenBank/DDBJ whole genome shotgun (WGS) entry which is preliminary data.</text>
</comment>
<dbReference type="Gene3D" id="1.20.120.530">
    <property type="entry name" value="GntR ligand-binding domain-like"/>
    <property type="match status" value="1"/>
</dbReference>
<dbReference type="Pfam" id="PF00392">
    <property type="entry name" value="GntR"/>
    <property type="match status" value="1"/>
</dbReference>
<gene>
    <name evidence="5" type="ORF">D3878_02650</name>
</gene>
<dbReference type="OrthoDB" id="5296437at2"/>
<evidence type="ECO:0000256" key="1">
    <source>
        <dbReference type="ARBA" id="ARBA00023015"/>
    </source>
</evidence>
<dbReference type="Gene3D" id="1.10.10.10">
    <property type="entry name" value="Winged helix-like DNA-binding domain superfamily/Winged helix DNA-binding domain"/>
    <property type="match status" value="1"/>
</dbReference>
<evidence type="ECO:0000259" key="4">
    <source>
        <dbReference type="PROSITE" id="PS50949"/>
    </source>
</evidence>
<organism evidence="5 6">
    <name type="scientific">Noviherbaspirillum sedimenti</name>
    <dbReference type="NCBI Taxonomy" id="2320865"/>
    <lineage>
        <taxon>Bacteria</taxon>
        <taxon>Pseudomonadati</taxon>
        <taxon>Pseudomonadota</taxon>
        <taxon>Betaproteobacteria</taxon>
        <taxon>Burkholderiales</taxon>
        <taxon>Oxalobacteraceae</taxon>
        <taxon>Noviherbaspirillum</taxon>
    </lineage>
</organism>
<dbReference type="AlphaFoldDB" id="A0A3A3G2A7"/>
<keyword evidence="2" id="KW-0238">DNA-binding</keyword>
<name>A0A3A3G2A7_9BURK</name>
<evidence type="ECO:0000256" key="3">
    <source>
        <dbReference type="ARBA" id="ARBA00023163"/>
    </source>
</evidence>
<feature type="domain" description="HTH gntR-type" evidence="4">
    <location>
        <begin position="47"/>
        <end position="117"/>
    </location>
</feature>
<dbReference type="PRINTS" id="PR00035">
    <property type="entry name" value="HTHGNTR"/>
</dbReference>
<keyword evidence="1" id="KW-0805">Transcription regulation</keyword>
<dbReference type="PANTHER" id="PTHR43537:SF24">
    <property type="entry name" value="GLUCONATE OPERON TRANSCRIPTIONAL REPRESSOR"/>
    <property type="match status" value="1"/>
</dbReference>
<dbReference type="SUPFAM" id="SSF48008">
    <property type="entry name" value="GntR ligand-binding domain-like"/>
    <property type="match status" value="1"/>
</dbReference>
<dbReference type="GO" id="GO:0003700">
    <property type="term" value="F:DNA-binding transcription factor activity"/>
    <property type="evidence" value="ECO:0007669"/>
    <property type="project" value="InterPro"/>
</dbReference>
<dbReference type="SMART" id="SM00895">
    <property type="entry name" value="FCD"/>
    <property type="match status" value="1"/>
</dbReference>
<dbReference type="PANTHER" id="PTHR43537">
    <property type="entry name" value="TRANSCRIPTIONAL REGULATOR, GNTR FAMILY"/>
    <property type="match status" value="1"/>
</dbReference>
<dbReference type="RefSeq" id="WP_119784067.1">
    <property type="nucleotide sequence ID" value="NZ_QYUQ01000002.1"/>
</dbReference>
<dbReference type="SMART" id="SM00345">
    <property type="entry name" value="HTH_GNTR"/>
    <property type="match status" value="1"/>
</dbReference>
<reference evidence="6" key="1">
    <citation type="submission" date="2018-09" db="EMBL/GenBank/DDBJ databases">
        <authorList>
            <person name="Zhu H."/>
        </authorList>
    </citation>
    <scope>NUCLEOTIDE SEQUENCE [LARGE SCALE GENOMIC DNA]</scope>
    <source>
        <strain evidence="6">K1S02-23</strain>
    </source>
</reference>
<dbReference type="GO" id="GO:0003677">
    <property type="term" value="F:DNA binding"/>
    <property type="evidence" value="ECO:0007669"/>
    <property type="project" value="UniProtKB-KW"/>
</dbReference>
<evidence type="ECO:0000313" key="6">
    <source>
        <dbReference type="Proteomes" id="UP000266327"/>
    </source>
</evidence>
<dbReference type="EMBL" id="QYUQ01000002">
    <property type="protein sequence ID" value="RJG00612.1"/>
    <property type="molecule type" value="Genomic_DNA"/>
</dbReference>
<dbReference type="InterPro" id="IPR008920">
    <property type="entry name" value="TF_FadR/GntR_C"/>
</dbReference>
<evidence type="ECO:0000256" key="2">
    <source>
        <dbReference type="ARBA" id="ARBA00023125"/>
    </source>
</evidence>
<sequence>MNSTPLNDEAADKDVGRSTDQAPIWNSIASEILDSLVNSETSAVQVPKLSHVLAERLRGQIISGKLRVGQNLPAESELLNVFKVSRPTLREALRILEAEGLVSVGRGTRSGAEIRMPTVERATQYAAMVLASGGATMLEIHLARMLLEPPLTMLLVGEENRSVVDQLRECVSRQEQALHKKKYQDALALINRFHEVLICGSGNMVLTLLVGMLHLLSQSTSSFLVEGSTDEKANLHSNMAKTISAYKRLVDLLEAGDGAAAEKFWSNYMQRALTFLERTGLGAQRLRYQSVGS</sequence>
<proteinExistence type="predicted"/>
<dbReference type="InterPro" id="IPR036390">
    <property type="entry name" value="WH_DNA-bd_sf"/>
</dbReference>
<dbReference type="PROSITE" id="PS50949">
    <property type="entry name" value="HTH_GNTR"/>
    <property type="match status" value="1"/>
</dbReference>
<accession>A0A3A3G2A7</accession>
<dbReference type="InterPro" id="IPR036388">
    <property type="entry name" value="WH-like_DNA-bd_sf"/>
</dbReference>